<dbReference type="GO" id="GO:0005096">
    <property type="term" value="F:GTPase activator activity"/>
    <property type="evidence" value="ECO:0007669"/>
    <property type="project" value="UniProtKB-KW"/>
</dbReference>
<dbReference type="SMART" id="SM00323">
    <property type="entry name" value="RasGAP"/>
    <property type="match status" value="1"/>
</dbReference>
<dbReference type="InterPro" id="IPR008936">
    <property type="entry name" value="Rho_GTPase_activation_prot"/>
</dbReference>
<dbReference type="InterPro" id="IPR016024">
    <property type="entry name" value="ARM-type_fold"/>
</dbReference>
<feature type="domain" description="Ras-GAP" evidence="3">
    <location>
        <begin position="1153"/>
        <end position="1345"/>
    </location>
</feature>
<dbReference type="InterPro" id="IPR001251">
    <property type="entry name" value="CRAL-TRIO_dom"/>
</dbReference>
<dbReference type="Pfam" id="PF00616">
    <property type="entry name" value="RasGAP"/>
    <property type="match status" value="2"/>
</dbReference>
<protein>
    <submittedName>
        <fullName evidence="4">Gtpase-activator protein for Ras family gtpase</fullName>
    </submittedName>
</protein>
<dbReference type="Gene3D" id="3.40.525.10">
    <property type="entry name" value="CRAL-TRIO lipid binding domain"/>
    <property type="match status" value="1"/>
</dbReference>
<evidence type="ECO:0000256" key="1">
    <source>
        <dbReference type="ARBA" id="ARBA00022468"/>
    </source>
</evidence>
<gene>
    <name evidence="4" type="ORF">ACA1_260100</name>
</gene>
<dbReference type="KEGG" id="acan:ACA1_260100"/>
<dbReference type="PANTHER" id="PTHR10194:SF142">
    <property type="entry name" value="NEUROFIBROMIN"/>
    <property type="match status" value="1"/>
</dbReference>
<dbReference type="SUPFAM" id="SSF48350">
    <property type="entry name" value="GTPase activation domain, GAP"/>
    <property type="match status" value="1"/>
</dbReference>
<dbReference type="VEuPathDB" id="AmoebaDB:ACA1_260100"/>
<dbReference type="InterPro" id="IPR036865">
    <property type="entry name" value="CRAL-TRIO_dom_sf"/>
</dbReference>
<evidence type="ECO:0000259" key="3">
    <source>
        <dbReference type="PROSITE" id="PS50018"/>
    </source>
</evidence>
<keyword evidence="2" id="KW-0597">Phosphoprotein</keyword>
<dbReference type="GeneID" id="14912070"/>
<dbReference type="PROSITE" id="PS50018">
    <property type="entry name" value="RAS_GTPASE_ACTIV_2"/>
    <property type="match status" value="1"/>
</dbReference>
<dbReference type="Proteomes" id="UP000011083">
    <property type="component" value="Unassembled WGS sequence"/>
</dbReference>
<name>L8GHJ9_ACACF</name>
<keyword evidence="5" id="KW-1185">Reference proteome</keyword>
<dbReference type="STRING" id="1257118.L8GHJ9"/>
<dbReference type="OMA" id="TKEPYMF"/>
<dbReference type="EMBL" id="KB008148">
    <property type="protein sequence ID" value="ELR11646.1"/>
    <property type="molecule type" value="Genomic_DNA"/>
</dbReference>
<evidence type="ECO:0000313" key="5">
    <source>
        <dbReference type="Proteomes" id="UP000011083"/>
    </source>
</evidence>
<accession>L8GHJ9</accession>
<reference evidence="4 5" key="1">
    <citation type="journal article" date="2013" name="Genome Biol.">
        <title>Genome of Acanthamoeba castellanii highlights extensive lateral gene transfer and early evolution of tyrosine kinase signaling.</title>
        <authorList>
            <person name="Clarke M."/>
            <person name="Lohan A.J."/>
            <person name="Liu B."/>
            <person name="Lagkouvardos I."/>
            <person name="Roy S."/>
            <person name="Zafar N."/>
            <person name="Bertelli C."/>
            <person name="Schilde C."/>
            <person name="Kianianmomeni A."/>
            <person name="Burglin T.R."/>
            <person name="Frech C."/>
            <person name="Turcotte B."/>
            <person name="Kopec K.O."/>
            <person name="Synnott J.M."/>
            <person name="Choo C."/>
            <person name="Paponov I."/>
            <person name="Finkler A."/>
            <person name="Soon Heng Tan C."/>
            <person name="Hutchins A.P."/>
            <person name="Weinmeier T."/>
            <person name="Rattei T."/>
            <person name="Chu J.S."/>
            <person name="Gimenez G."/>
            <person name="Irimia M."/>
            <person name="Rigden D.J."/>
            <person name="Fitzpatrick D.A."/>
            <person name="Lorenzo-Morales J."/>
            <person name="Bateman A."/>
            <person name="Chiu C.H."/>
            <person name="Tang P."/>
            <person name="Hegemann P."/>
            <person name="Fromm H."/>
            <person name="Raoult D."/>
            <person name="Greub G."/>
            <person name="Miranda-Saavedra D."/>
            <person name="Chen N."/>
            <person name="Nash P."/>
            <person name="Ginger M.L."/>
            <person name="Horn M."/>
            <person name="Schaap P."/>
            <person name="Caler L."/>
            <person name="Loftus B."/>
        </authorList>
    </citation>
    <scope>NUCLEOTIDE SEQUENCE [LARGE SCALE GENOMIC DNA]</scope>
    <source>
        <strain evidence="4 5">Neff</strain>
    </source>
</reference>
<dbReference type="OrthoDB" id="28245at2759"/>
<dbReference type="SUPFAM" id="SSF48371">
    <property type="entry name" value="ARM repeat"/>
    <property type="match status" value="2"/>
</dbReference>
<dbReference type="InterPro" id="IPR023152">
    <property type="entry name" value="RasGAP_CS"/>
</dbReference>
<evidence type="ECO:0000313" key="4">
    <source>
        <dbReference type="EMBL" id="ELR11646.1"/>
    </source>
</evidence>
<organism evidence="4 5">
    <name type="scientific">Acanthamoeba castellanii (strain ATCC 30010 / Neff)</name>
    <dbReference type="NCBI Taxonomy" id="1257118"/>
    <lineage>
        <taxon>Eukaryota</taxon>
        <taxon>Amoebozoa</taxon>
        <taxon>Discosea</taxon>
        <taxon>Longamoebia</taxon>
        <taxon>Centramoebida</taxon>
        <taxon>Acanthamoebidae</taxon>
        <taxon>Acanthamoeba</taxon>
    </lineage>
</organism>
<dbReference type="InterPro" id="IPR025481">
    <property type="entry name" value="Cell_Morphogen_C"/>
</dbReference>
<dbReference type="Gene3D" id="1.10.506.10">
    <property type="entry name" value="GTPase Activation - p120gap, domain 1"/>
    <property type="match status" value="2"/>
</dbReference>
<keyword evidence="1" id="KW-0343">GTPase activation</keyword>
<dbReference type="Pfam" id="PF13716">
    <property type="entry name" value="CRAL_TRIO_2"/>
    <property type="match status" value="1"/>
</dbReference>
<dbReference type="InterPro" id="IPR001936">
    <property type="entry name" value="RasGAP_dom"/>
</dbReference>
<dbReference type="PROSITE" id="PS00509">
    <property type="entry name" value="RAS_GTPASE_ACTIV_1"/>
    <property type="match status" value="1"/>
</dbReference>
<dbReference type="Pfam" id="PF14225">
    <property type="entry name" value="MOR2-PAG1_C"/>
    <property type="match status" value="1"/>
</dbReference>
<proteinExistence type="predicted"/>
<sequence length="2571" mass="283477">MMSSSSYAAGLLAITDEASLIKHLVDRISSMVVSLYKDKDEQTSERVRQASLRTQNEQALLEMSQHKLNVAAGALLQVLENLPQSFDDSEEGQSSLAQARIYLLNLLATSMASAWQYLKKEELSKLSDVEDKNVLKQKEEQVAAPNIDDNLAVRIWNIAVNTILKPPGPHHAAELRDKAGRVLFQVSASKFDILMGKLGSPLSAGDEVSSPLNLIEYLNLNAARLTDILQKVLAASDDAPFKKDNLRILLARVLTRAIWNWIDNYPMEFVSLSQNGTKLPGKPDELFDVFVGWSGKNKKGHYWEIQTMLLILCPDIMFKVAKSETTKETATKEKFMHNLNKALKGKLADIAVVCYVNIFKASTFVTKQDSSALRFTVTAIEPELKERLFNPASPFKPSDGNEVQIMTDCLLASFRLSHVKGVKSFTDLLAKEFPPVYKLVLVNTLQRIVDEGASITWNATITDAYPVMAPQLRILFQELVESVRSYNELRKQTNKQDKKAVEAAMYNVDILRRLIKLFKSDPILPLHPQGKSWSQDLEAARSLLKGLCLCASWFFLPELSQTACSAIVELHRPKLIERWVPSNPIAGFWDISSHVLIDLSDVLIEKKSIKLPDLRQYINLFREILAFRNEFLATHKEQRAGESAGEAGASSSSSGVAAASLRTNASTKIEVALLIQLCSGETEIVTKVENCLGLLCDEIDTLSEVDSAENSIASNLFTYKKLASASALLTGRAAQQRTIRIELRRIRQTQGNFRAWEEVYKRKPASITPSAAVALLPPEVLIEWNHYSGFLCAVAGVCLSQERVVVEQSRKGATETKVKIIDAFIDELLELLVSNIDVVRETTTELLGSTLSPTAYSVLFHHLNAQVKTFFGTAGQINYSPEATTFADQAISVIKHILELPVDSYTADDLALLTDFEEVITNLMKYVSQLVIKDNPAASFRIKSKMCACLEAMMQKHQFISFGNEFQFRHRVVEIVMEWISDFNAAKPGKTTLSELTPEKQKEVTKGTVDLDVAAVKAIAALFKGLPVSKEDAEEAETSTLGKYFTFFTRLLTRAKSDPNTPRQKADMSVMALSNLLSANIDSALEYFVTMGYHEDLETRASFLKVLTNILNQGTEFDSLAEEGDKFDKLLDLVLDPKLEVVLALCAVIQITEADEVAQLLVRLFEANERTMMMLKMVIEQEVSKTETENTLFRRNSMATKLLAAYTKLIGTRYLKDTLTPTLQRLIANPPPLELDPQKLPAGQDRATNIENVTKAADDFLKAIEASVEHCPVQFREICAYLQQEVGKRFPGAEHAAIGGFIYLRFICPAIVSPDGYGLVQSRVLTPELRRGLILTTKVLQNLANKVMFTKEPYMEEMNGFLKENMNAISGLFDKFAQVPAGVEPTGALAHVSDEQREEDVAALHYHLSLNLEGMRRVLTSVDSKQKGSHAFLGLTSVLAQLGPPAEPTKQKNAGAFGAAPGASAAGMGKGKGGPGGNTNLHAEFMAEMAKQMSAETAAALVAKKIFYKQGVTKDKQPVFYYIARRLDKADRAFAQLDALLFHILKTVQPDMGKKFVLVVDCTLFNNKDHELPYAWITKFRQVAPGGLDNLSRVFLVNVNHCFKKYSKRIGKLLSRAKSKMEFLPSVSALAQHIPEKELGLPTSTLAVDRDVKATFSPVQKLMQYSNQKEVIIRISTNLVEVITAKQHSVLGKRVPLSDLYPISSMFEINHAVDTHEVVIKYYETEGGADRGAVQSLAFKCPASDRIVMALKASKARLNLAKPAADPSSRKRSFRASDVPGTLLNMALLNLGNTNAALRVEAYNLLASLCASFNLSVQLHLWETSGLAIPRNTNSFIVGLSKKLARTEANMTLEFLIEALHGIEKIKANLPGKQLCLNYLTHWLPNLRDFCLLTDKSESALNIDKTTQIVTMLMDFTIKETSMTGPAIQTKVWEVIGAVPELLDLVIEVLLARAFDRKQGGSGSTALSVIADVFVSMATRNARLIAGKLIARLLRLLPHFKGYRDKYPDGSSSSGGGGGDESSSSEADLWFQLDVLVRILLMLSFDNLVHVQQYLPELFHAVLLLFATGAPVTRATVHGLLINIVHSLYTTLVTADNKLQSLRLLLAELNQPKMRVLFGLGGQAVSAFTTRQESGASSSAGAGVAASKADSSKPEPAGVALSISTVETVAGTLLGVLNACSPSNNCVGTPWHARLLSLATKAAFTPNPVLQPRAIVAVGVLCSAPSLVTDDLMAQVLITLRDILPAVRLDLDLPMALIICLTRLFEHLPPTSRYFRPMFWVALTLLQIDEPKIFAVAIGLLEVVLRRLDRDSTQCINDGLVQYCMQAREEGGLETALAKADQMMGVSFKTSFSFAVTAHLLKGLRAPATKTSTARVLSMFVDICAKKAVGSNLLGFLAALLPIQGEEMEVDHIRQILLPAGPDSGNLHHYLIREEMLPDNMNAALLFTLLVTILKSSDSEHEQLFIYESLREGIVHMPDAFPVVYDILVPKMALVMQNSQNQQIIDACLAIMQSMFKPDMQNSKKRLNKDYVHAKLGFQGLIDSDTFSKPAIKTDMLTKVACQVLETIIGA</sequence>
<dbReference type="InterPro" id="IPR011993">
    <property type="entry name" value="PH-like_dom_sf"/>
</dbReference>
<dbReference type="InterPro" id="IPR039360">
    <property type="entry name" value="Ras_GTPase"/>
</dbReference>
<dbReference type="Gene3D" id="2.30.29.30">
    <property type="entry name" value="Pleckstrin-homology domain (PH domain)/Phosphotyrosine-binding domain (PTB)"/>
    <property type="match status" value="1"/>
</dbReference>
<evidence type="ECO:0000256" key="2">
    <source>
        <dbReference type="ARBA" id="ARBA00022553"/>
    </source>
</evidence>
<dbReference type="PANTHER" id="PTHR10194">
    <property type="entry name" value="RAS GTPASE-ACTIVATING PROTEINS"/>
    <property type="match status" value="1"/>
</dbReference>
<dbReference type="RefSeq" id="XP_004333659.1">
    <property type="nucleotide sequence ID" value="XM_004333611.1"/>
</dbReference>